<dbReference type="InParanoid" id="A0A7X0JWC6"/>
<organism evidence="1 2">
    <name type="scientific">Pseudoteredinibacter isoporae</name>
    <dbReference type="NCBI Taxonomy" id="570281"/>
    <lineage>
        <taxon>Bacteria</taxon>
        <taxon>Pseudomonadati</taxon>
        <taxon>Pseudomonadota</taxon>
        <taxon>Gammaproteobacteria</taxon>
        <taxon>Cellvibrionales</taxon>
        <taxon>Cellvibrionaceae</taxon>
        <taxon>Pseudoteredinibacter</taxon>
    </lineage>
</organism>
<sequence>MIRLSLSLLAAISLSACTIIDRSQDIQYSTVTQPVSAQALSDIRPGKTNSRWLLNNIGLASEVEAYGERKSIWRYDLNEIRRSRTKVALLYSNHERIKSRCQLSLLLVDDIVSAMWSGNSAETLARVAESFKLRMSGSEQDMPMCESFRYIQAD</sequence>
<keyword evidence="1" id="KW-0449">Lipoprotein</keyword>
<accession>A0A7X0JWC6</accession>
<dbReference type="PROSITE" id="PS51257">
    <property type="entry name" value="PROKAR_LIPOPROTEIN"/>
    <property type="match status" value="1"/>
</dbReference>
<keyword evidence="2" id="KW-1185">Reference proteome</keyword>
<name>A0A7X0JWC6_9GAMM</name>
<evidence type="ECO:0000313" key="1">
    <source>
        <dbReference type="EMBL" id="MBB6523445.1"/>
    </source>
</evidence>
<dbReference type="RefSeq" id="WP_166847828.1">
    <property type="nucleotide sequence ID" value="NZ_JAAONY010000003.1"/>
</dbReference>
<dbReference type="EMBL" id="JACHHT010000003">
    <property type="protein sequence ID" value="MBB6523445.1"/>
    <property type="molecule type" value="Genomic_DNA"/>
</dbReference>
<reference evidence="1 2" key="1">
    <citation type="submission" date="2020-08" db="EMBL/GenBank/DDBJ databases">
        <title>Genomic Encyclopedia of Type Strains, Phase IV (KMG-IV): sequencing the most valuable type-strain genomes for metagenomic binning, comparative biology and taxonomic classification.</title>
        <authorList>
            <person name="Goeker M."/>
        </authorList>
    </citation>
    <scope>NUCLEOTIDE SEQUENCE [LARGE SCALE GENOMIC DNA]</scope>
    <source>
        <strain evidence="1 2">DSM 22368</strain>
    </source>
</reference>
<dbReference type="Proteomes" id="UP000528457">
    <property type="component" value="Unassembled WGS sequence"/>
</dbReference>
<gene>
    <name evidence="1" type="ORF">HNR48_003747</name>
</gene>
<dbReference type="AlphaFoldDB" id="A0A7X0JWC6"/>
<comment type="caution">
    <text evidence="1">The sequence shown here is derived from an EMBL/GenBank/DDBJ whole genome shotgun (WGS) entry which is preliminary data.</text>
</comment>
<protein>
    <submittedName>
        <fullName evidence="1">Outer membrane protein assembly factor BamE (Lipoprotein component of BamABCDE complex)</fullName>
    </submittedName>
</protein>
<proteinExistence type="predicted"/>
<evidence type="ECO:0000313" key="2">
    <source>
        <dbReference type="Proteomes" id="UP000528457"/>
    </source>
</evidence>